<dbReference type="Proteomes" id="UP000321635">
    <property type="component" value="Unassembled WGS sequence"/>
</dbReference>
<gene>
    <name evidence="2" type="ORF">ANI02nite_13190</name>
</gene>
<evidence type="ECO:0000256" key="1">
    <source>
        <dbReference type="SAM" id="MobiDB-lite"/>
    </source>
</evidence>
<proteinExistence type="predicted"/>
<comment type="caution">
    <text evidence="2">The sequence shown here is derived from an EMBL/GenBank/DDBJ whole genome shotgun (WGS) entry which is preliminary data.</text>
</comment>
<feature type="compositionally biased region" description="Polar residues" evidence="1">
    <location>
        <begin position="63"/>
        <end position="78"/>
    </location>
</feature>
<accession>A0A511X904</accession>
<protein>
    <submittedName>
        <fullName evidence="2">Uncharacterized protein</fullName>
    </submittedName>
</protein>
<keyword evidence="3" id="KW-1185">Reference proteome</keyword>
<reference evidence="2 3" key="1">
    <citation type="submission" date="2019-07" db="EMBL/GenBank/DDBJ databases">
        <title>Whole genome shotgun sequence of Acetobacter nitrogenifigens NBRC 105050.</title>
        <authorList>
            <person name="Hosoyama A."/>
            <person name="Uohara A."/>
            <person name="Ohji S."/>
            <person name="Ichikawa N."/>
        </authorList>
    </citation>
    <scope>NUCLEOTIDE SEQUENCE [LARGE SCALE GENOMIC DNA]</scope>
    <source>
        <strain evidence="2 3">NBRC 105050</strain>
    </source>
</reference>
<evidence type="ECO:0000313" key="3">
    <source>
        <dbReference type="Proteomes" id="UP000321635"/>
    </source>
</evidence>
<organism evidence="2 3">
    <name type="scientific">Acetobacter nitrogenifigens DSM 23921 = NBRC 105050</name>
    <dbReference type="NCBI Taxonomy" id="1120919"/>
    <lineage>
        <taxon>Bacteria</taxon>
        <taxon>Pseudomonadati</taxon>
        <taxon>Pseudomonadota</taxon>
        <taxon>Alphaproteobacteria</taxon>
        <taxon>Acetobacterales</taxon>
        <taxon>Acetobacteraceae</taxon>
        <taxon>Acetobacter</taxon>
    </lineage>
</organism>
<dbReference type="EMBL" id="BJYF01000006">
    <property type="protein sequence ID" value="GEN59435.1"/>
    <property type="molecule type" value="Genomic_DNA"/>
</dbReference>
<name>A0A511X904_9PROT</name>
<feature type="region of interest" description="Disordered" evidence="1">
    <location>
        <begin position="57"/>
        <end position="78"/>
    </location>
</feature>
<sequence>MKMGRPQRITAEAQSKHGARANLRAIIAFARIISVRPRKVATFRSLQISPSDITPMRLRSDTGAMQSSATSIRATAEA</sequence>
<evidence type="ECO:0000313" key="2">
    <source>
        <dbReference type="EMBL" id="GEN59435.1"/>
    </source>
</evidence>
<dbReference type="AlphaFoldDB" id="A0A511X904"/>